<dbReference type="Pfam" id="PF00106">
    <property type="entry name" value="adh_short"/>
    <property type="match status" value="1"/>
</dbReference>
<dbReference type="Proteomes" id="UP000193144">
    <property type="component" value="Unassembled WGS sequence"/>
</dbReference>
<dbReference type="SUPFAM" id="SSF51735">
    <property type="entry name" value="NAD(P)-binding Rossmann-fold domains"/>
    <property type="match status" value="1"/>
</dbReference>
<sequence>MPQAILIVGGGLGIGFEVKKFILAASASAKVVTFSGRLSPVLGDVTSAPDRKKAMETCVQQMGGIDTLRTDKVDIEDVKTSYDINVFGAMTMSQLCLPHLRKSRSTNPTNVAFGKAIILSPGSTLTRFIQLLAHEETTLSIQGVYPKLTRTKMPEDVTAGKYRDEMVEPASCVVTRSESWPWVICGRTESGEALNYDEHVSG</sequence>
<dbReference type="CDD" id="cd05233">
    <property type="entry name" value="SDR_c"/>
    <property type="match status" value="1"/>
</dbReference>
<dbReference type="STRING" id="1231657.A0A1Y2A313"/>
<name>A0A1Y2A313_9PLEO</name>
<dbReference type="InterPro" id="IPR002347">
    <property type="entry name" value="SDR_fam"/>
</dbReference>
<dbReference type="Gene3D" id="3.40.50.720">
    <property type="entry name" value="NAD(P)-binding Rossmann-like Domain"/>
    <property type="match status" value="1"/>
</dbReference>
<protein>
    <submittedName>
        <fullName evidence="1">Uncharacterized protein</fullName>
    </submittedName>
</protein>
<evidence type="ECO:0000313" key="1">
    <source>
        <dbReference type="EMBL" id="ORY16923.1"/>
    </source>
</evidence>
<organism evidence="1 2">
    <name type="scientific">Clohesyomyces aquaticus</name>
    <dbReference type="NCBI Taxonomy" id="1231657"/>
    <lineage>
        <taxon>Eukaryota</taxon>
        <taxon>Fungi</taxon>
        <taxon>Dikarya</taxon>
        <taxon>Ascomycota</taxon>
        <taxon>Pezizomycotina</taxon>
        <taxon>Dothideomycetes</taxon>
        <taxon>Pleosporomycetidae</taxon>
        <taxon>Pleosporales</taxon>
        <taxon>Lindgomycetaceae</taxon>
        <taxon>Clohesyomyces</taxon>
    </lineage>
</organism>
<gene>
    <name evidence="1" type="ORF">BCR34DRAFT_622140</name>
</gene>
<dbReference type="AlphaFoldDB" id="A0A1Y2A313"/>
<keyword evidence="2" id="KW-1185">Reference proteome</keyword>
<dbReference type="InterPro" id="IPR036291">
    <property type="entry name" value="NAD(P)-bd_dom_sf"/>
</dbReference>
<reference evidence="1 2" key="1">
    <citation type="submission" date="2016-07" db="EMBL/GenBank/DDBJ databases">
        <title>Pervasive Adenine N6-methylation of Active Genes in Fungi.</title>
        <authorList>
            <consortium name="DOE Joint Genome Institute"/>
            <person name="Mondo S.J."/>
            <person name="Dannebaum R.O."/>
            <person name="Kuo R.C."/>
            <person name="Labutti K."/>
            <person name="Haridas S."/>
            <person name="Kuo A."/>
            <person name="Salamov A."/>
            <person name="Ahrendt S.R."/>
            <person name="Lipzen A."/>
            <person name="Sullivan W."/>
            <person name="Andreopoulos W.B."/>
            <person name="Clum A."/>
            <person name="Lindquist E."/>
            <person name="Daum C."/>
            <person name="Ramamoorthy G.K."/>
            <person name="Gryganskyi A."/>
            <person name="Culley D."/>
            <person name="Magnuson J.K."/>
            <person name="James T.Y."/>
            <person name="O'Malley M.A."/>
            <person name="Stajich J.E."/>
            <person name="Spatafora J.W."/>
            <person name="Visel A."/>
            <person name="Grigoriev I.V."/>
        </authorList>
    </citation>
    <scope>NUCLEOTIDE SEQUENCE [LARGE SCALE GENOMIC DNA]</scope>
    <source>
        <strain evidence="1 2">CBS 115471</strain>
    </source>
</reference>
<proteinExistence type="predicted"/>
<comment type="caution">
    <text evidence="1">The sequence shown here is derived from an EMBL/GenBank/DDBJ whole genome shotgun (WGS) entry which is preliminary data.</text>
</comment>
<dbReference type="OrthoDB" id="153074at2759"/>
<dbReference type="EMBL" id="MCFA01000015">
    <property type="protein sequence ID" value="ORY16923.1"/>
    <property type="molecule type" value="Genomic_DNA"/>
</dbReference>
<evidence type="ECO:0000313" key="2">
    <source>
        <dbReference type="Proteomes" id="UP000193144"/>
    </source>
</evidence>
<accession>A0A1Y2A313</accession>